<dbReference type="Pfam" id="PF13715">
    <property type="entry name" value="CarbopepD_reg_2"/>
    <property type="match status" value="1"/>
</dbReference>
<protein>
    <submittedName>
        <fullName evidence="12">TonB-dependent receptor</fullName>
    </submittedName>
</protein>
<feature type="domain" description="Outer membrane protein beta-barrel" evidence="11">
    <location>
        <begin position="380"/>
        <end position="795"/>
    </location>
</feature>
<reference evidence="12 13" key="1">
    <citation type="submission" date="2020-08" db="EMBL/GenBank/DDBJ databases">
        <title>Polaribacter sp. L12M9 isolated from gut of the Korean scallop.</title>
        <authorList>
            <person name="Jeong Y.S."/>
        </authorList>
    </citation>
    <scope>NUCLEOTIDE SEQUENCE [LARGE SCALE GENOMIC DNA]</scope>
    <source>
        <strain evidence="12 13">L12M9</strain>
    </source>
</reference>
<keyword evidence="5 7" id="KW-0472">Membrane</keyword>
<dbReference type="SUPFAM" id="SSF56935">
    <property type="entry name" value="Porins"/>
    <property type="match status" value="1"/>
</dbReference>
<keyword evidence="4 7" id="KW-0812">Transmembrane</keyword>
<feature type="chain" id="PRO_5029006758" evidence="9">
    <location>
        <begin position="20"/>
        <end position="821"/>
    </location>
</feature>
<keyword evidence="9" id="KW-0732">Signal</keyword>
<proteinExistence type="inferred from homology"/>
<dbReference type="Pfam" id="PF07715">
    <property type="entry name" value="Plug"/>
    <property type="match status" value="1"/>
</dbReference>
<evidence type="ECO:0000259" key="11">
    <source>
        <dbReference type="Pfam" id="PF14905"/>
    </source>
</evidence>
<gene>
    <name evidence="12" type="ORF">H9W90_03010</name>
</gene>
<feature type="compositionally biased region" description="Basic and acidic residues" evidence="8">
    <location>
        <begin position="802"/>
        <end position="813"/>
    </location>
</feature>
<keyword evidence="2 7" id="KW-0813">Transport</keyword>
<evidence type="ECO:0000256" key="9">
    <source>
        <dbReference type="SAM" id="SignalP"/>
    </source>
</evidence>
<accession>A0A7G9LEJ8</accession>
<dbReference type="Gene3D" id="2.40.170.20">
    <property type="entry name" value="TonB-dependent receptor, beta-barrel domain"/>
    <property type="match status" value="1"/>
</dbReference>
<evidence type="ECO:0000256" key="3">
    <source>
        <dbReference type="ARBA" id="ARBA00022452"/>
    </source>
</evidence>
<dbReference type="Proteomes" id="UP000515808">
    <property type="component" value="Chromosome"/>
</dbReference>
<dbReference type="InterPro" id="IPR012910">
    <property type="entry name" value="Plug_dom"/>
</dbReference>
<keyword evidence="12" id="KW-0675">Receptor</keyword>
<feature type="domain" description="TonB-dependent receptor plug" evidence="10">
    <location>
        <begin position="147"/>
        <end position="224"/>
    </location>
</feature>
<evidence type="ECO:0000313" key="12">
    <source>
        <dbReference type="EMBL" id="QNM87047.1"/>
    </source>
</evidence>
<dbReference type="InterPro" id="IPR039426">
    <property type="entry name" value="TonB-dep_rcpt-like"/>
</dbReference>
<comment type="subcellular location">
    <subcellularLocation>
        <location evidence="1 7">Cell outer membrane</location>
        <topology evidence="1 7">Multi-pass membrane protein</topology>
    </subcellularLocation>
</comment>
<organism evidence="12 13">
    <name type="scientific">Polaribacter pectinis</name>
    <dbReference type="NCBI Taxonomy" id="2738844"/>
    <lineage>
        <taxon>Bacteria</taxon>
        <taxon>Pseudomonadati</taxon>
        <taxon>Bacteroidota</taxon>
        <taxon>Flavobacteriia</taxon>
        <taxon>Flavobacteriales</taxon>
        <taxon>Flavobacteriaceae</taxon>
    </lineage>
</organism>
<dbReference type="EMBL" id="CP060695">
    <property type="protein sequence ID" value="QNM87047.1"/>
    <property type="molecule type" value="Genomic_DNA"/>
</dbReference>
<evidence type="ECO:0000256" key="8">
    <source>
        <dbReference type="SAM" id="MobiDB-lite"/>
    </source>
</evidence>
<feature type="region of interest" description="Disordered" evidence="8">
    <location>
        <begin position="800"/>
        <end position="821"/>
    </location>
</feature>
<dbReference type="InterPro" id="IPR037066">
    <property type="entry name" value="Plug_dom_sf"/>
</dbReference>
<keyword evidence="3 7" id="KW-1134">Transmembrane beta strand</keyword>
<keyword evidence="6 7" id="KW-0998">Cell outer membrane</keyword>
<dbReference type="AlphaFoldDB" id="A0A7G9LEJ8"/>
<dbReference type="InterPro" id="IPR041700">
    <property type="entry name" value="OMP_b-brl_3"/>
</dbReference>
<evidence type="ECO:0000256" key="5">
    <source>
        <dbReference type="ARBA" id="ARBA00023136"/>
    </source>
</evidence>
<dbReference type="Gene3D" id="2.170.130.10">
    <property type="entry name" value="TonB-dependent receptor, plug domain"/>
    <property type="match status" value="1"/>
</dbReference>
<evidence type="ECO:0000256" key="7">
    <source>
        <dbReference type="PROSITE-ProRule" id="PRU01360"/>
    </source>
</evidence>
<sequence length="821" mass="91867">MKKITILICCLFSATFLFAQRPSNAANISITGKIVDAKTNQPLEYATVVLKNTKTAKISGGITDEKGNFNIQTPKGTYEISVEFISFKTKKFPVEEITANKNFGVIKLSEDTNNLDEIVVIAEKSTVDIRLDKKIYNVGKDMTVKGGTASDVLDNVPSVDVDAEGTVSLRGSENVRILIDGKPSALVGLSGTDALRQLPSDAIERIEVITSPSARYDAEGTAGILNIILRKGKATGFNGSVNVTVGDPKNYQGAVNLNLRSEKINLFSNFGYSDRGGPGTYNSDITYLTGGIIDSTRIENRDNNRNRKGFNANIGLEYFLNKKSSITGTIFVRDSDGLDTSVNNISSFDPSGNNLYNSTRIQDESEVDQTLQFSLNYVNNIDDKGQKLTLDFQHSASKEDEEAIITDINPETNTTNELSIDNLIQADYVLPIGKESQFEAGYRGSFQDLTSDYLVIAPNLDPSNNPSNNLEFTQNVNAFYTQFGSKIDKFSYLFGLRAEITDLDIKLLNTAESFTKKYTDFFPTVNFGYELSDKQSFTLGYSKRLRRPRSRYLNPFENRASETIISKGNVDLDPTYTNSFDLGYLNRWGKLTLNSSIYYQHSTNNITRVNSQEVRIINGKETNVLVRQPINLASEDRAGFEFTANYNASKKVRFSGSFNFFQFETKGEYSYDVTDPTTNAVSTITQNFDTENTSWFTRFDAKITLPWDIQSQTRLFYIGPRNDAQSFTKGILSTNLAFSKDILKDKGTLVLNVSDLFNSRKYEINSFAPSRENPTNITNQSFQWRIRQVSLTFTYRFNQNKNQKDRRSGRNGDDDGGGEDF</sequence>
<feature type="signal peptide" evidence="9">
    <location>
        <begin position="1"/>
        <end position="19"/>
    </location>
</feature>
<dbReference type="KEGG" id="ppec:H9W90_03010"/>
<dbReference type="Gene3D" id="2.60.40.1120">
    <property type="entry name" value="Carboxypeptidase-like, regulatory domain"/>
    <property type="match status" value="1"/>
</dbReference>
<keyword evidence="13" id="KW-1185">Reference proteome</keyword>
<dbReference type="GO" id="GO:0009279">
    <property type="term" value="C:cell outer membrane"/>
    <property type="evidence" value="ECO:0007669"/>
    <property type="project" value="UniProtKB-SubCell"/>
</dbReference>
<dbReference type="PANTHER" id="PTHR40980:SF4">
    <property type="entry name" value="TONB-DEPENDENT RECEPTOR-LIKE BETA-BARREL DOMAIN-CONTAINING PROTEIN"/>
    <property type="match status" value="1"/>
</dbReference>
<evidence type="ECO:0000256" key="4">
    <source>
        <dbReference type="ARBA" id="ARBA00022692"/>
    </source>
</evidence>
<dbReference type="PROSITE" id="PS52016">
    <property type="entry name" value="TONB_DEPENDENT_REC_3"/>
    <property type="match status" value="1"/>
</dbReference>
<dbReference type="InterPro" id="IPR036942">
    <property type="entry name" value="Beta-barrel_TonB_sf"/>
</dbReference>
<dbReference type="Pfam" id="PF14905">
    <property type="entry name" value="OMP_b-brl_3"/>
    <property type="match status" value="1"/>
</dbReference>
<evidence type="ECO:0000256" key="2">
    <source>
        <dbReference type="ARBA" id="ARBA00022448"/>
    </source>
</evidence>
<evidence type="ECO:0000256" key="1">
    <source>
        <dbReference type="ARBA" id="ARBA00004571"/>
    </source>
</evidence>
<comment type="similarity">
    <text evidence="7">Belongs to the TonB-dependent receptor family.</text>
</comment>
<dbReference type="SUPFAM" id="SSF49464">
    <property type="entry name" value="Carboxypeptidase regulatory domain-like"/>
    <property type="match status" value="1"/>
</dbReference>
<evidence type="ECO:0000256" key="6">
    <source>
        <dbReference type="ARBA" id="ARBA00023237"/>
    </source>
</evidence>
<evidence type="ECO:0000313" key="13">
    <source>
        <dbReference type="Proteomes" id="UP000515808"/>
    </source>
</evidence>
<evidence type="ECO:0000259" key="10">
    <source>
        <dbReference type="Pfam" id="PF07715"/>
    </source>
</evidence>
<name>A0A7G9LEJ8_9FLAO</name>
<dbReference type="PANTHER" id="PTHR40980">
    <property type="entry name" value="PLUG DOMAIN-CONTAINING PROTEIN"/>
    <property type="match status" value="1"/>
</dbReference>
<dbReference type="InterPro" id="IPR008969">
    <property type="entry name" value="CarboxyPept-like_regulatory"/>
</dbReference>